<keyword evidence="1" id="KW-0862">Zinc</keyword>
<reference evidence="4 5" key="1">
    <citation type="journal article" date="2013" name="BMC Genomics">
        <title>Genomics-driven discovery of the pneumocandin biosynthetic gene cluster in the fungus Glarea lozoyensis.</title>
        <authorList>
            <person name="Chen L."/>
            <person name="Yue Q."/>
            <person name="Zhang X."/>
            <person name="Xiang M."/>
            <person name="Wang C."/>
            <person name="Li S."/>
            <person name="Che Y."/>
            <person name="Ortiz-Lopez F.J."/>
            <person name="Bills G.F."/>
            <person name="Liu X."/>
            <person name="An Z."/>
        </authorList>
    </citation>
    <scope>NUCLEOTIDE SEQUENCE [LARGE SCALE GENOMIC DNA]</scope>
    <source>
        <strain evidence="5">ATCC 20868 / MF5171</strain>
    </source>
</reference>
<dbReference type="KEGG" id="glz:GLAREA_03082"/>
<evidence type="ECO:0000256" key="2">
    <source>
        <dbReference type="SAM" id="MobiDB-lite"/>
    </source>
</evidence>
<dbReference type="GO" id="GO:0008270">
    <property type="term" value="F:zinc ion binding"/>
    <property type="evidence" value="ECO:0007669"/>
    <property type="project" value="UniProtKB-KW"/>
</dbReference>
<dbReference type="HOGENOM" id="CLU_966608_0_0_1"/>
<feature type="compositionally biased region" description="Basic and acidic residues" evidence="2">
    <location>
        <begin position="252"/>
        <end position="264"/>
    </location>
</feature>
<accession>S3DKS7</accession>
<evidence type="ECO:0000313" key="4">
    <source>
        <dbReference type="EMBL" id="EPE27168.1"/>
    </source>
</evidence>
<dbReference type="InterPro" id="IPR013087">
    <property type="entry name" value="Znf_C2H2_type"/>
</dbReference>
<feature type="region of interest" description="Disordered" evidence="2">
    <location>
        <begin position="252"/>
        <end position="288"/>
    </location>
</feature>
<sequence length="288" mass="32234">MAPRELVVNTSLLTLQQQMFNEAAERYAQLAQRNKRRNSLRSAKSVVDGDEGDAEQSPNKSIESPSKRRRSSHSTRHVAFTTEVVEGQQATRRRSSVRRDSAEISPRRASLRSSMSPKSPKHIPSNTNSSEAAPVQISAPPLSPKLRNPYPLKRRNSLRSHTHYPNHYQHSVPTLPPPKLFLHRCGRANCSARFRSRNKLHAHIRTVHGHVPLEWMRSGKGPGKDGFAEMAARWNCHICGRACADSRRLSSHVEKAHAARESVDNGKSSEGGKKSSEAEEEEVIVIED</sequence>
<feature type="compositionally biased region" description="Basic residues" evidence="2">
    <location>
        <begin position="67"/>
        <end position="76"/>
    </location>
</feature>
<gene>
    <name evidence="4" type="ORF">GLAREA_03082</name>
</gene>
<dbReference type="PROSITE" id="PS50157">
    <property type="entry name" value="ZINC_FINGER_C2H2_2"/>
    <property type="match status" value="2"/>
</dbReference>
<feature type="region of interest" description="Disordered" evidence="2">
    <location>
        <begin position="32"/>
        <end position="152"/>
    </location>
</feature>
<feature type="domain" description="C2H2-type" evidence="3">
    <location>
        <begin position="183"/>
        <end position="208"/>
    </location>
</feature>
<dbReference type="PROSITE" id="PS00028">
    <property type="entry name" value="ZINC_FINGER_C2H2_1"/>
    <property type="match status" value="2"/>
</dbReference>
<feature type="compositionally biased region" description="Basic and acidic residues" evidence="2">
    <location>
        <begin position="97"/>
        <end position="106"/>
    </location>
</feature>
<keyword evidence="1" id="KW-0479">Metal-binding</keyword>
<dbReference type="Proteomes" id="UP000016922">
    <property type="component" value="Unassembled WGS sequence"/>
</dbReference>
<feature type="compositionally biased region" description="Acidic residues" evidence="2">
    <location>
        <begin position="278"/>
        <end position="288"/>
    </location>
</feature>
<name>S3DKS7_GLAL2</name>
<dbReference type="Gene3D" id="3.30.160.60">
    <property type="entry name" value="Classic Zinc Finger"/>
    <property type="match status" value="1"/>
</dbReference>
<dbReference type="RefSeq" id="XP_008086358.1">
    <property type="nucleotide sequence ID" value="XM_008088167.1"/>
</dbReference>
<evidence type="ECO:0000259" key="3">
    <source>
        <dbReference type="PROSITE" id="PS50157"/>
    </source>
</evidence>
<dbReference type="GeneID" id="19462138"/>
<organism evidence="4 5">
    <name type="scientific">Glarea lozoyensis (strain ATCC 20868 / MF5171)</name>
    <dbReference type="NCBI Taxonomy" id="1116229"/>
    <lineage>
        <taxon>Eukaryota</taxon>
        <taxon>Fungi</taxon>
        <taxon>Dikarya</taxon>
        <taxon>Ascomycota</taxon>
        <taxon>Pezizomycotina</taxon>
        <taxon>Leotiomycetes</taxon>
        <taxon>Helotiales</taxon>
        <taxon>Helotiaceae</taxon>
        <taxon>Glarea</taxon>
    </lineage>
</organism>
<protein>
    <recommendedName>
        <fullName evidence="3">C2H2-type domain-containing protein</fullName>
    </recommendedName>
</protein>
<dbReference type="AlphaFoldDB" id="S3DKS7"/>
<proteinExistence type="predicted"/>
<evidence type="ECO:0000256" key="1">
    <source>
        <dbReference type="PROSITE-ProRule" id="PRU00042"/>
    </source>
</evidence>
<dbReference type="EMBL" id="KE145370">
    <property type="protein sequence ID" value="EPE27168.1"/>
    <property type="molecule type" value="Genomic_DNA"/>
</dbReference>
<keyword evidence="1" id="KW-0863">Zinc-finger</keyword>
<keyword evidence="5" id="KW-1185">Reference proteome</keyword>
<evidence type="ECO:0000313" key="5">
    <source>
        <dbReference type="Proteomes" id="UP000016922"/>
    </source>
</evidence>
<feature type="domain" description="C2H2-type" evidence="3">
    <location>
        <begin position="234"/>
        <end position="262"/>
    </location>
</feature>
<dbReference type="SMART" id="SM00355">
    <property type="entry name" value="ZnF_C2H2"/>
    <property type="match status" value="2"/>
</dbReference>